<proteinExistence type="predicted"/>
<protein>
    <submittedName>
        <fullName evidence="9">Uncharacterized protein</fullName>
    </submittedName>
</protein>
<dbReference type="Pfam" id="PF00096">
    <property type="entry name" value="zf-C2H2"/>
    <property type="match status" value="2"/>
</dbReference>
<dbReference type="InterPro" id="IPR036236">
    <property type="entry name" value="Znf_C2H2_sf"/>
</dbReference>
<accession>A0A9N9SN74</accession>
<feature type="domain" description="C2H2-type" evidence="7">
    <location>
        <begin position="227"/>
        <end position="254"/>
    </location>
</feature>
<dbReference type="SUPFAM" id="SSF57667">
    <property type="entry name" value="beta-beta-alpha zinc fingers"/>
    <property type="match status" value="3"/>
</dbReference>
<keyword evidence="4 6" id="KW-0862">Zinc</keyword>
<evidence type="ECO:0000256" key="4">
    <source>
        <dbReference type="ARBA" id="ARBA00022833"/>
    </source>
</evidence>
<feature type="binding site" evidence="6">
    <location>
        <position position="58"/>
    </location>
    <ligand>
        <name>Zn(2+)</name>
        <dbReference type="ChEBI" id="CHEBI:29105"/>
    </ligand>
</feature>
<dbReference type="InterPro" id="IPR012934">
    <property type="entry name" value="Znf_AD"/>
</dbReference>
<evidence type="ECO:0000259" key="8">
    <source>
        <dbReference type="PROSITE" id="PS51915"/>
    </source>
</evidence>
<dbReference type="SUPFAM" id="SSF57716">
    <property type="entry name" value="Glucocorticoid receptor-like (DNA-binding domain)"/>
    <property type="match status" value="1"/>
</dbReference>
<feature type="binding site" evidence="6">
    <location>
        <position position="8"/>
    </location>
    <ligand>
        <name>Zn(2+)</name>
        <dbReference type="ChEBI" id="CHEBI:29105"/>
    </ligand>
</feature>
<dbReference type="PROSITE" id="PS50157">
    <property type="entry name" value="ZINC_FINGER_C2H2_2"/>
    <property type="match status" value="5"/>
</dbReference>
<dbReference type="FunFam" id="3.30.160.60:FF:000125">
    <property type="entry name" value="Putative zinc finger protein 143"/>
    <property type="match status" value="1"/>
</dbReference>
<dbReference type="PROSITE" id="PS51915">
    <property type="entry name" value="ZAD"/>
    <property type="match status" value="1"/>
</dbReference>
<sequence length="374" mass="44378">MAMPLELCRSCFEPSDKMYPLVGSILNVDVSIATMLEYCISSKLNLSDKLPSLICLQCFKTIRIAYLFLLKFQETQEKVNKLLTESDQEVKNEINQEYISNDDNEQNLTESKVDDIQDFAHDTSPQIEYEIQESDYSDNENVRVEEVVEKKVDQYSQDLLKTEHSKNVEYSASYKCPKCDNKFGYFLAFQRHIINYHSETITCTRCPDKHTFKRDEYLAHYKQLHRFECDICNKRMSSGYGFQYHIKIHQNDKKYVCTFEGCTRSFLLKDILKKHMLTHTEPRTYPCHLCDRVFRTLDMYRYHIRHHDGKRNFLCTYCGRTFVQAVHLRYHVSKHIGERPYICELCAKSFHIKPALTKHLKGCMKKHNKQKLER</sequence>
<evidence type="ECO:0000256" key="6">
    <source>
        <dbReference type="PROSITE-ProRule" id="PRU01263"/>
    </source>
</evidence>
<dbReference type="Gene3D" id="3.30.160.60">
    <property type="entry name" value="Classic Zinc Finger"/>
    <property type="match status" value="4"/>
</dbReference>
<name>A0A9N9SN74_PHACE</name>
<dbReference type="GO" id="GO:0008270">
    <property type="term" value="F:zinc ion binding"/>
    <property type="evidence" value="ECO:0007669"/>
    <property type="project" value="UniProtKB-UniRule"/>
</dbReference>
<reference evidence="9" key="2">
    <citation type="submission" date="2022-10" db="EMBL/GenBank/DDBJ databases">
        <authorList>
            <consortium name="ENA_rothamsted_submissions"/>
            <consortium name="culmorum"/>
            <person name="King R."/>
        </authorList>
    </citation>
    <scope>NUCLEOTIDE SEQUENCE</scope>
</reference>
<dbReference type="AlphaFoldDB" id="A0A9N9SN74"/>
<feature type="binding site" evidence="6">
    <location>
        <position position="11"/>
    </location>
    <ligand>
        <name>Zn(2+)</name>
        <dbReference type="ChEBI" id="CHEBI:29105"/>
    </ligand>
</feature>
<dbReference type="SMART" id="SM00355">
    <property type="entry name" value="ZnF_C2H2"/>
    <property type="match status" value="7"/>
</dbReference>
<feature type="domain" description="C2H2-type" evidence="7">
    <location>
        <begin position="285"/>
        <end position="312"/>
    </location>
</feature>
<dbReference type="SMART" id="SM00868">
    <property type="entry name" value="zf-AD"/>
    <property type="match status" value="1"/>
</dbReference>
<reference evidence="9" key="1">
    <citation type="submission" date="2022-01" db="EMBL/GenBank/DDBJ databases">
        <authorList>
            <person name="King R."/>
        </authorList>
    </citation>
    <scope>NUCLEOTIDE SEQUENCE</scope>
</reference>
<evidence type="ECO:0000256" key="5">
    <source>
        <dbReference type="PROSITE-ProRule" id="PRU00042"/>
    </source>
</evidence>
<dbReference type="PANTHER" id="PTHR23235">
    <property type="entry name" value="KRUEPPEL-LIKE TRANSCRIPTION FACTOR"/>
    <property type="match status" value="1"/>
</dbReference>
<dbReference type="Proteomes" id="UP001153737">
    <property type="component" value="Chromosome 7"/>
</dbReference>
<evidence type="ECO:0000259" key="7">
    <source>
        <dbReference type="PROSITE" id="PS50157"/>
    </source>
</evidence>
<gene>
    <name evidence="9" type="ORF">PHAECO_LOCUS10730</name>
</gene>
<evidence type="ECO:0000313" key="10">
    <source>
        <dbReference type="Proteomes" id="UP001153737"/>
    </source>
</evidence>
<dbReference type="EMBL" id="OU896713">
    <property type="protein sequence ID" value="CAG9823423.1"/>
    <property type="molecule type" value="Genomic_DNA"/>
</dbReference>
<feature type="domain" description="ZAD" evidence="8">
    <location>
        <begin position="6"/>
        <end position="82"/>
    </location>
</feature>
<feature type="domain" description="C2H2-type" evidence="7">
    <location>
        <begin position="255"/>
        <end position="284"/>
    </location>
</feature>
<keyword evidence="10" id="KW-1185">Reference proteome</keyword>
<dbReference type="Pfam" id="PF07776">
    <property type="entry name" value="zf-AD"/>
    <property type="match status" value="1"/>
</dbReference>
<keyword evidence="1 6" id="KW-0479">Metal-binding</keyword>
<feature type="domain" description="C2H2-type" evidence="7">
    <location>
        <begin position="313"/>
        <end position="340"/>
    </location>
</feature>
<evidence type="ECO:0000256" key="2">
    <source>
        <dbReference type="ARBA" id="ARBA00022737"/>
    </source>
</evidence>
<dbReference type="InterPro" id="IPR013087">
    <property type="entry name" value="Znf_C2H2_type"/>
</dbReference>
<evidence type="ECO:0000256" key="1">
    <source>
        <dbReference type="ARBA" id="ARBA00022723"/>
    </source>
</evidence>
<organism evidence="9 10">
    <name type="scientific">Phaedon cochleariae</name>
    <name type="common">Mustard beetle</name>
    <dbReference type="NCBI Taxonomy" id="80249"/>
    <lineage>
        <taxon>Eukaryota</taxon>
        <taxon>Metazoa</taxon>
        <taxon>Ecdysozoa</taxon>
        <taxon>Arthropoda</taxon>
        <taxon>Hexapoda</taxon>
        <taxon>Insecta</taxon>
        <taxon>Pterygota</taxon>
        <taxon>Neoptera</taxon>
        <taxon>Endopterygota</taxon>
        <taxon>Coleoptera</taxon>
        <taxon>Polyphaga</taxon>
        <taxon>Cucujiformia</taxon>
        <taxon>Chrysomeloidea</taxon>
        <taxon>Chrysomelidae</taxon>
        <taxon>Chrysomelinae</taxon>
        <taxon>Chrysomelini</taxon>
        <taxon>Phaedon</taxon>
    </lineage>
</organism>
<keyword evidence="2" id="KW-0677">Repeat</keyword>
<feature type="binding site" evidence="6">
    <location>
        <position position="55"/>
    </location>
    <ligand>
        <name>Zn(2+)</name>
        <dbReference type="ChEBI" id="CHEBI:29105"/>
    </ligand>
</feature>
<dbReference type="OrthoDB" id="4748970at2759"/>
<dbReference type="GO" id="GO:0005634">
    <property type="term" value="C:nucleus"/>
    <property type="evidence" value="ECO:0007669"/>
    <property type="project" value="InterPro"/>
</dbReference>
<keyword evidence="3 5" id="KW-0863">Zinc-finger</keyword>
<feature type="domain" description="C2H2-type" evidence="7">
    <location>
        <begin position="341"/>
        <end position="372"/>
    </location>
</feature>
<dbReference type="PROSITE" id="PS00028">
    <property type="entry name" value="ZINC_FINGER_C2H2_1"/>
    <property type="match status" value="5"/>
</dbReference>
<evidence type="ECO:0000256" key="3">
    <source>
        <dbReference type="ARBA" id="ARBA00022771"/>
    </source>
</evidence>
<evidence type="ECO:0000313" key="9">
    <source>
        <dbReference type="EMBL" id="CAG9823423.1"/>
    </source>
</evidence>